<organism evidence="1 2">
    <name type="scientific">Pseudoalteromonas distincta</name>
    <dbReference type="NCBI Taxonomy" id="77608"/>
    <lineage>
        <taxon>Bacteria</taxon>
        <taxon>Pseudomonadati</taxon>
        <taxon>Pseudomonadota</taxon>
        <taxon>Gammaproteobacteria</taxon>
        <taxon>Alteromonadales</taxon>
        <taxon>Pseudoalteromonadaceae</taxon>
        <taxon>Pseudoalteromonas</taxon>
    </lineage>
</organism>
<dbReference type="RefSeq" id="WP_024593597.1">
    <property type="nucleotide sequence ID" value="NZ_CP040558.1"/>
</dbReference>
<dbReference type="KEGG" id="pdv:FFU37_07000"/>
<protein>
    <submittedName>
        <fullName evidence="1">Uncharacterized protein</fullName>
    </submittedName>
</protein>
<dbReference type="GeneID" id="88775390"/>
<accession>A0A4P9J0W8</accession>
<name>A0A4P9J0W8_9GAMM</name>
<reference evidence="1 2" key="1">
    <citation type="submission" date="2019-05" db="EMBL/GenBank/DDBJ databases">
        <title>Complete genome sequence of Pseudoalteromonas sp. 16-SW-7(T) isolated from the Okhotsk Sea, Russia.</title>
        <authorList>
            <person name="Nguyen T.H."/>
            <person name="Nedashkovskaya O.I."/>
            <person name="Kim S.-G."/>
        </authorList>
    </citation>
    <scope>NUCLEOTIDE SEQUENCE [LARGE SCALE GENOMIC DNA]</scope>
    <source>
        <strain evidence="1 2">16-SW-7</strain>
    </source>
</reference>
<evidence type="ECO:0000313" key="1">
    <source>
        <dbReference type="EMBL" id="QCU74229.1"/>
    </source>
</evidence>
<gene>
    <name evidence="1" type="ORF">FFU37_07000</name>
</gene>
<sequence length="180" mass="20193">MSLIDESTKDFGSMSVLLHSLGTDCYRIEWNSRMTGASISLIRVKKNEYIVVRKWATARNIDDVSAEFDRANQALIHFLNNVDVIKSKNESIVAAKEHCINLFTSAEGLKPISHPSLPTPRLQEAIGKEVIVKSSLGNYLISKGMLLQLLGNQAEIQVNPDHLDEGQLRQKFYTKQVHVC</sequence>
<dbReference type="Proteomes" id="UP000310065">
    <property type="component" value="Chromosome L1"/>
</dbReference>
<dbReference type="AlphaFoldDB" id="A0A4P9J0W8"/>
<proteinExistence type="predicted"/>
<evidence type="ECO:0000313" key="2">
    <source>
        <dbReference type="Proteomes" id="UP000310065"/>
    </source>
</evidence>
<dbReference type="EMBL" id="CP040558">
    <property type="protein sequence ID" value="QCU74229.1"/>
    <property type="molecule type" value="Genomic_DNA"/>
</dbReference>